<dbReference type="InterPro" id="IPR001128">
    <property type="entry name" value="Cyt_P450"/>
</dbReference>
<dbReference type="PANTHER" id="PTHR46300:SF1">
    <property type="entry name" value="P450, PUTATIVE (EUROFUNG)-RELATED"/>
    <property type="match status" value="1"/>
</dbReference>
<feature type="binding site" description="axial binding residue" evidence="9">
    <location>
        <position position="436"/>
    </location>
    <ligand>
        <name>heme</name>
        <dbReference type="ChEBI" id="CHEBI:30413"/>
    </ligand>
    <ligandPart>
        <name>Fe</name>
        <dbReference type="ChEBI" id="CHEBI:18248"/>
    </ligandPart>
</feature>
<dbReference type="InterPro" id="IPR002401">
    <property type="entry name" value="Cyt_P450_E_grp-I"/>
</dbReference>
<dbReference type="OrthoDB" id="1470350at2759"/>
<keyword evidence="6 10" id="KW-0560">Oxidoreductase</keyword>
<evidence type="ECO:0000256" key="9">
    <source>
        <dbReference type="PIRSR" id="PIRSR602401-1"/>
    </source>
</evidence>
<accession>A0A127ZJK9</accession>
<dbReference type="Pfam" id="PF00067">
    <property type="entry name" value="p450"/>
    <property type="match status" value="1"/>
</dbReference>
<name>A0A127ZJK9_9BASI</name>
<evidence type="ECO:0000256" key="3">
    <source>
        <dbReference type="ARBA" id="ARBA00010617"/>
    </source>
</evidence>
<feature type="signal peptide" evidence="11">
    <location>
        <begin position="1"/>
        <end position="30"/>
    </location>
</feature>
<evidence type="ECO:0000256" key="4">
    <source>
        <dbReference type="ARBA" id="ARBA00022617"/>
    </source>
</evidence>
<evidence type="ECO:0000256" key="8">
    <source>
        <dbReference type="ARBA" id="ARBA00023033"/>
    </source>
</evidence>
<dbReference type="GO" id="GO:0005506">
    <property type="term" value="F:iron ion binding"/>
    <property type="evidence" value="ECO:0007669"/>
    <property type="project" value="InterPro"/>
</dbReference>
<keyword evidence="8 10" id="KW-0503">Monooxygenase</keyword>
<dbReference type="PRINTS" id="PR00463">
    <property type="entry name" value="EP450I"/>
</dbReference>
<keyword evidence="11" id="KW-0732">Signal</keyword>
<evidence type="ECO:0000256" key="2">
    <source>
        <dbReference type="ARBA" id="ARBA00005179"/>
    </source>
</evidence>
<dbReference type="SUPFAM" id="SSF48264">
    <property type="entry name" value="Cytochrome P450"/>
    <property type="match status" value="1"/>
</dbReference>
<proteinExistence type="inferred from homology"/>
<dbReference type="Gene3D" id="1.10.630.10">
    <property type="entry name" value="Cytochrome P450"/>
    <property type="match status" value="1"/>
</dbReference>
<evidence type="ECO:0000256" key="11">
    <source>
        <dbReference type="SAM" id="SignalP"/>
    </source>
</evidence>
<dbReference type="PRINTS" id="PR00385">
    <property type="entry name" value="P450"/>
</dbReference>
<dbReference type="InterPro" id="IPR036396">
    <property type="entry name" value="Cyt_P450_sf"/>
</dbReference>
<dbReference type="CDD" id="cd11065">
    <property type="entry name" value="CYP64-like"/>
    <property type="match status" value="1"/>
</dbReference>
<protein>
    <submittedName>
        <fullName evidence="12">Related to Cytochrome P450</fullName>
    </submittedName>
</protein>
<dbReference type="GO" id="GO:0004497">
    <property type="term" value="F:monooxygenase activity"/>
    <property type="evidence" value="ECO:0007669"/>
    <property type="project" value="UniProtKB-KW"/>
</dbReference>
<dbReference type="PROSITE" id="PS00086">
    <property type="entry name" value="CYTOCHROME_P450"/>
    <property type="match status" value="1"/>
</dbReference>
<dbReference type="AlphaFoldDB" id="A0A127ZJK9"/>
<evidence type="ECO:0000256" key="6">
    <source>
        <dbReference type="ARBA" id="ARBA00023002"/>
    </source>
</evidence>
<sequence>MVGAIPSLSVAVALLALCLLHPLLSRFSSANNLPPGPKPSNFITGNVIPTTHPWQTLSQWTHQYGDIFTLRIGFTYLFVLGQASSAHAIMEKQSSVSSDRPRQIMAGELISDNRRMLILPYGPRWRLYRKVMHETLQDKAAKLYEGVQRREAGVVMLHLGKMQGSFQQVFKRYAASVIMQVTYDYWVDRLDDPLIQVEERLSNLAHWIRPGTSVLDRYPPLLWLPTVVNPWKRKGLQLREKEQKLFRSWDSVRRRVENQCQPCFVSKVQEKQTELGLTDAEGASMAGSLFGAGSDTTASGLAIFVLAMCKFPHVLKTLQDEIDLLCPYHLPTFQDLSPDQAPYFHATVYETLRWRPISAGGFAHRLTQDVEYRGYILPKGSTVVAPHWSISLDQKEYPNPHIFDPERFLSPEGNVKGTWFAPARGSVAFGFGRRICPGLHIAIRSLTINLACMAWCFNISSKHPDQVDTLAFTSSANSHPLPFDAEFVYRSKEREQAVLEENRDQAELERAAAARGS</sequence>
<dbReference type="EMBL" id="LK056692">
    <property type="protein sequence ID" value="CDU26122.1"/>
    <property type="molecule type" value="Genomic_DNA"/>
</dbReference>
<comment type="cofactor">
    <cofactor evidence="1 9">
        <name>heme</name>
        <dbReference type="ChEBI" id="CHEBI:30413"/>
    </cofactor>
</comment>
<evidence type="ECO:0000256" key="5">
    <source>
        <dbReference type="ARBA" id="ARBA00022723"/>
    </source>
</evidence>
<dbReference type="GO" id="GO:0016705">
    <property type="term" value="F:oxidoreductase activity, acting on paired donors, with incorporation or reduction of molecular oxygen"/>
    <property type="evidence" value="ECO:0007669"/>
    <property type="project" value="InterPro"/>
</dbReference>
<organism evidence="12">
    <name type="scientific">Sporisorium scitamineum</name>
    <dbReference type="NCBI Taxonomy" id="49012"/>
    <lineage>
        <taxon>Eukaryota</taxon>
        <taxon>Fungi</taxon>
        <taxon>Dikarya</taxon>
        <taxon>Basidiomycota</taxon>
        <taxon>Ustilaginomycotina</taxon>
        <taxon>Ustilaginomycetes</taxon>
        <taxon>Ustilaginales</taxon>
        <taxon>Ustilaginaceae</taxon>
        <taxon>Sporisorium</taxon>
    </lineage>
</organism>
<keyword evidence="7 9" id="KW-0408">Iron</keyword>
<evidence type="ECO:0000256" key="1">
    <source>
        <dbReference type="ARBA" id="ARBA00001971"/>
    </source>
</evidence>
<keyword evidence="4 9" id="KW-0349">Heme</keyword>
<evidence type="ECO:0000256" key="7">
    <source>
        <dbReference type="ARBA" id="ARBA00023004"/>
    </source>
</evidence>
<gene>
    <name evidence="12" type="ORF">SPSC_06289</name>
</gene>
<comment type="similarity">
    <text evidence="3 10">Belongs to the cytochrome P450 family.</text>
</comment>
<feature type="chain" id="PRO_5007281337" evidence="11">
    <location>
        <begin position="31"/>
        <end position="517"/>
    </location>
</feature>
<reference evidence="12" key="1">
    <citation type="submission" date="2014-06" db="EMBL/GenBank/DDBJ databases">
        <authorList>
            <person name="Ju J."/>
            <person name="Zhang J."/>
        </authorList>
    </citation>
    <scope>NUCLEOTIDE SEQUENCE</scope>
    <source>
        <strain evidence="12">SscI8</strain>
    </source>
</reference>
<dbReference type="GO" id="GO:0020037">
    <property type="term" value="F:heme binding"/>
    <property type="evidence" value="ECO:0007669"/>
    <property type="project" value="InterPro"/>
</dbReference>
<keyword evidence="5 9" id="KW-0479">Metal-binding</keyword>
<dbReference type="PANTHER" id="PTHR46300">
    <property type="entry name" value="P450, PUTATIVE (EUROFUNG)-RELATED-RELATED"/>
    <property type="match status" value="1"/>
</dbReference>
<evidence type="ECO:0000256" key="10">
    <source>
        <dbReference type="RuleBase" id="RU000461"/>
    </source>
</evidence>
<dbReference type="InterPro" id="IPR050364">
    <property type="entry name" value="Cytochrome_P450_fung"/>
</dbReference>
<comment type="pathway">
    <text evidence="2">Secondary metabolite biosynthesis.</text>
</comment>
<evidence type="ECO:0000313" key="12">
    <source>
        <dbReference type="EMBL" id="CDU26122.1"/>
    </source>
</evidence>
<dbReference type="InterPro" id="IPR017972">
    <property type="entry name" value="Cyt_P450_CS"/>
</dbReference>